<evidence type="ECO:0000313" key="3">
    <source>
        <dbReference type="Proteomes" id="UP000790347"/>
    </source>
</evidence>
<reference evidence="2" key="1">
    <citation type="submission" date="2013-05" db="EMBL/GenBank/DDBJ databases">
        <authorList>
            <person name="Yim A.K.Y."/>
            <person name="Chan T.F."/>
            <person name="Ji K.M."/>
            <person name="Liu X.Y."/>
            <person name="Zhou J.W."/>
            <person name="Li R.Q."/>
            <person name="Yang K.Y."/>
            <person name="Li J."/>
            <person name="Li M."/>
            <person name="Law P.T.W."/>
            <person name="Wu Y.L."/>
            <person name="Cai Z.L."/>
            <person name="Qin H."/>
            <person name="Bao Y."/>
            <person name="Leung R.K.K."/>
            <person name="Ng P.K.S."/>
            <person name="Zou J."/>
            <person name="Zhong X.J."/>
            <person name="Ran P.X."/>
            <person name="Zhong N.S."/>
            <person name="Liu Z.G."/>
            <person name="Tsui S.K.W."/>
        </authorList>
    </citation>
    <scope>NUCLEOTIDE SEQUENCE</scope>
    <source>
        <strain evidence="2">Derf</strain>
        <tissue evidence="2">Whole organism</tissue>
    </source>
</reference>
<proteinExistence type="predicted"/>
<evidence type="ECO:0000313" key="2">
    <source>
        <dbReference type="EMBL" id="KAH9517712.1"/>
    </source>
</evidence>
<keyword evidence="1" id="KW-0812">Transmembrane</keyword>
<reference evidence="2" key="2">
    <citation type="journal article" date="2022" name="Res Sq">
        <title>Comparative Genomics Reveals Insights into the Divergent Evolution of Astigmatic Mites and Household Pest Adaptations.</title>
        <authorList>
            <person name="Xiong Q."/>
            <person name="Wan A.T.-Y."/>
            <person name="Liu X.-Y."/>
            <person name="Fung C.S.-H."/>
            <person name="Xiao X."/>
            <person name="Malainual N."/>
            <person name="Hou J."/>
            <person name="Wang L."/>
            <person name="Wang M."/>
            <person name="Yang K."/>
            <person name="Cui Y."/>
            <person name="Leung E."/>
            <person name="Nong W."/>
            <person name="Shin S.-K."/>
            <person name="Au S."/>
            <person name="Jeong K.Y."/>
            <person name="Chew F.T."/>
            <person name="Hui J."/>
            <person name="Leung T.F."/>
            <person name="Tungtrongchitr A."/>
            <person name="Zhong N."/>
            <person name="Liu Z."/>
            <person name="Tsui S."/>
        </authorList>
    </citation>
    <scope>NUCLEOTIDE SEQUENCE</scope>
    <source>
        <strain evidence="2">Derf</strain>
        <tissue evidence="2">Whole organism</tissue>
    </source>
</reference>
<protein>
    <submittedName>
        <fullName evidence="2">Uncharacterized protein</fullName>
    </submittedName>
</protein>
<feature type="transmembrane region" description="Helical" evidence="1">
    <location>
        <begin position="64"/>
        <end position="85"/>
    </location>
</feature>
<name>A0A922I319_DERFA</name>
<gene>
    <name evidence="2" type="ORF">DERF_008353</name>
</gene>
<dbReference type="AlphaFoldDB" id="A0A922I319"/>
<accession>A0A922I319</accession>
<keyword evidence="3" id="KW-1185">Reference proteome</keyword>
<keyword evidence="1" id="KW-0472">Membrane</keyword>
<organism evidence="2 3">
    <name type="scientific">Dermatophagoides farinae</name>
    <name type="common">American house dust mite</name>
    <dbReference type="NCBI Taxonomy" id="6954"/>
    <lineage>
        <taxon>Eukaryota</taxon>
        <taxon>Metazoa</taxon>
        <taxon>Ecdysozoa</taxon>
        <taxon>Arthropoda</taxon>
        <taxon>Chelicerata</taxon>
        <taxon>Arachnida</taxon>
        <taxon>Acari</taxon>
        <taxon>Acariformes</taxon>
        <taxon>Sarcoptiformes</taxon>
        <taxon>Astigmata</taxon>
        <taxon>Psoroptidia</taxon>
        <taxon>Analgoidea</taxon>
        <taxon>Pyroglyphidae</taxon>
        <taxon>Dermatophagoidinae</taxon>
        <taxon>Dermatophagoides</taxon>
    </lineage>
</organism>
<sequence>MLRSSNSDLIKKILRNFYLEKYDEHRLKIFTDKYLTKQQQQRKKNQQKVTKNQRINRTTTTTKILPSAFTAFTIAVVVAVVVDFLH</sequence>
<dbReference type="EMBL" id="ASGP02000003">
    <property type="protein sequence ID" value="KAH9517712.1"/>
    <property type="molecule type" value="Genomic_DNA"/>
</dbReference>
<keyword evidence="1" id="KW-1133">Transmembrane helix</keyword>
<comment type="caution">
    <text evidence="2">The sequence shown here is derived from an EMBL/GenBank/DDBJ whole genome shotgun (WGS) entry which is preliminary data.</text>
</comment>
<dbReference type="Proteomes" id="UP000790347">
    <property type="component" value="Unassembled WGS sequence"/>
</dbReference>
<evidence type="ECO:0000256" key="1">
    <source>
        <dbReference type="SAM" id="Phobius"/>
    </source>
</evidence>